<proteinExistence type="predicted"/>
<accession>A0A8J6XA64</accession>
<feature type="chain" id="PRO_5035284992" evidence="2">
    <location>
        <begin position="23"/>
        <end position="109"/>
    </location>
</feature>
<feature type="compositionally biased region" description="Pro residues" evidence="1">
    <location>
        <begin position="100"/>
        <end position="109"/>
    </location>
</feature>
<evidence type="ECO:0000313" key="4">
    <source>
        <dbReference type="Proteomes" id="UP000629098"/>
    </source>
</evidence>
<dbReference type="AlphaFoldDB" id="A0A8J6XA64"/>
<evidence type="ECO:0000313" key="3">
    <source>
        <dbReference type="EMBL" id="MBD2770945.1"/>
    </source>
</evidence>
<feature type="signal peptide" evidence="2">
    <location>
        <begin position="1"/>
        <end position="22"/>
    </location>
</feature>
<keyword evidence="2" id="KW-0732">Signal</keyword>
<dbReference type="Proteomes" id="UP000629098">
    <property type="component" value="Unassembled WGS sequence"/>
</dbReference>
<evidence type="ECO:0000256" key="2">
    <source>
        <dbReference type="SAM" id="SignalP"/>
    </source>
</evidence>
<evidence type="ECO:0000256" key="1">
    <source>
        <dbReference type="SAM" id="MobiDB-lite"/>
    </source>
</evidence>
<keyword evidence="4" id="KW-1185">Reference proteome</keyword>
<dbReference type="EMBL" id="JACXAE010000009">
    <property type="protein sequence ID" value="MBD2770945.1"/>
    <property type="molecule type" value="Genomic_DNA"/>
</dbReference>
<feature type="region of interest" description="Disordered" evidence="1">
    <location>
        <begin position="90"/>
        <end position="109"/>
    </location>
</feature>
<organism evidence="3 4">
    <name type="scientific">Iningainema tapete BLCC-T55</name>
    <dbReference type="NCBI Taxonomy" id="2748662"/>
    <lineage>
        <taxon>Bacteria</taxon>
        <taxon>Bacillati</taxon>
        <taxon>Cyanobacteriota</taxon>
        <taxon>Cyanophyceae</taxon>
        <taxon>Nostocales</taxon>
        <taxon>Scytonemataceae</taxon>
        <taxon>Iningainema tapete</taxon>
    </lineage>
</organism>
<protein>
    <submittedName>
        <fullName evidence="3">Uncharacterized protein</fullName>
    </submittedName>
</protein>
<reference evidence="3" key="1">
    <citation type="submission" date="2020-09" db="EMBL/GenBank/DDBJ databases">
        <title>Iningainema tapete sp. nov. (Scytonemataceae, Cyanobacteria) from greenhouses in central Florida (USA) produces two types of nodularin with biosynthetic potential for microcystin-LR and anabaenopeptins.</title>
        <authorList>
            <person name="Berthold D.E."/>
            <person name="Lefler F.W."/>
            <person name="Huang I.-S."/>
            <person name="Abdulla H."/>
            <person name="Zimba P.V."/>
            <person name="Laughinghouse H.D. IV."/>
        </authorList>
    </citation>
    <scope>NUCLEOTIDE SEQUENCE</scope>
    <source>
        <strain evidence="3">BLCCT55</strain>
    </source>
</reference>
<sequence length="109" mass="12146">MRLKNLAPILLAVTVGYSAVSAHPTRHTKAPTNLRTRFPCHKQLKGIPTTQTQNPNNRTEVNKICLNSQWIRNITGVTPKQGFLTISLPKTAIPKNPNKKYPPPSKNIN</sequence>
<name>A0A8J6XA64_9CYAN</name>
<gene>
    <name evidence="3" type="ORF">ICL16_02100</name>
</gene>
<dbReference type="RefSeq" id="WP_190825220.1">
    <property type="nucleotide sequence ID" value="NZ_CAWPPI010000009.1"/>
</dbReference>
<comment type="caution">
    <text evidence="3">The sequence shown here is derived from an EMBL/GenBank/DDBJ whole genome shotgun (WGS) entry which is preliminary data.</text>
</comment>